<dbReference type="GO" id="GO:0005524">
    <property type="term" value="F:ATP binding"/>
    <property type="evidence" value="ECO:0007669"/>
    <property type="project" value="UniProtKB-KW"/>
</dbReference>
<dbReference type="InterPro" id="IPR011527">
    <property type="entry name" value="ABC1_TM_dom"/>
</dbReference>
<dbReference type="InterPro" id="IPR027417">
    <property type="entry name" value="P-loop_NTPase"/>
</dbReference>
<dbReference type="PANTHER" id="PTHR43394:SF1">
    <property type="entry name" value="ATP-BINDING CASSETTE SUB-FAMILY B MEMBER 10, MITOCHONDRIAL"/>
    <property type="match status" value="1"/>
</dbReference>
<dbReference type="InterPro" id="IPR003593">
    <property type="entry name" value="AAA+_ATPase"/>
</dbReference>
<comment type="caution">
    <text evidence="14">The sequence shown here is derived from an EMBL/GenBank/DDBJ whole genome shotgun (WGS) entry which is preliminary data.</text>
</comment>
<name>A0A9W7YB35_9FUNG</name>
<dbReference type="AlphaFoldDB" id="A0A9W7YB35"/>
<dbReference type="Gene3D" id="1.20.1560.10">
    <property type="entry name" value="ABC transporter type 1, transmembrane domain"/>
    <property type="match status" value="1"/>
</dbReference>
<dbReference type="Pfam" id="PF00005">
    <property type="entry name" value="ABC_tran"/>
    <property type="match status" value="1"/>
</dbReference>
<dbReference type="PANTHER" id="PTHR43394">
    <property type="entry name" value="ATP-DEPENDENT PERMEASE MDL1, MITOCHONDRIAL"/>
    <property type="match status" value="1"/>
</dbReference>
<evidence type="ECO:0000313" key="15">
    <source>
        <dbReference type="Proteomes" id="UP001143981"/>
    </source>
</evidence>
<keyword evidence="9" id="KW-0496">Mitochondrion</keyword>
<dbReference type="SUPFAM" id="SSF90123">
    <property type="entry name" value="ABC transporter transmembrane region"/>
    <property type="match status" value="1"/>
</dbReference>
<evidence type="ECO:0000256" key="5">
    <source>
        <dbReference type="ARBA" id="ARBA00022792"/>
    </source>
</evidence>
<feature type="transmembrane region" description="Helical" evidence="11">
    <location>
        <begin position="155"/>
        <end position="172"/>
    </location>
</feature>
<organism evidence="14 15">
    <name type="scientific">Coemansia biformis</name>
    <dbReference type="NCBI Taxonomy" id="1286918"/>
    <lineage>
        <taxon>Eukaryota</taxon>
        <taxon>Fungi</taxon>
        <taxon>Fungi incertae sedis</taxon>
        <taxon>Zoopagomycota</taxon>
        <taxon>Kickxellomycotina</taxon>
        <taxon>Kickxellomycetes</taxon>
        <taxon>Kickxellales</taxon>
        <taxon>Kickxellaceae</taxon>
        <taxon>Coemansia</taxon>
    </lineage>
</organism>
<dbReference type="GO" id="GO:0015421">
    <property type="term" value="F:ABC-type oligopeptide transporter activity"/>
    <property type="evidence" value="ECO:0007669"/>
    <property type="project" value="TreeGrafter"/>
</dbReference>
<dbReference type="PROSITE" id="PS50929">
    <property type="entry name" value="ABC_TM1F"/>
    <property type="match status" value="1"/>
</dbReference>
<comment type="subcellular location">
    <subcellularLocation>
        <location evidence="1">Membrane</location>
        <topology evidence="1">Multi-pass membrane protein</topology>
    </subcellularLocation>
</comment>
<gene>
    <name evidence="14" type="primary">MDL1</name>
    <name evidence="14" type="ORF">LPJ61_003595</name>
</gene>
<evidence type="ECO:0000256" key="4">
    <source>
        <dbReference type="ARBA" id="ARBA00022741"/>
    </source>
</evidence>
<evidence type="ECO:0000256" key="6">
    <source>
        <dbReference type="ARBA" id="ARBA00022840"/>
    </source>
</evidence>
<evidence type="ECO:0000256" key="2">
    <source>
        <dbReference type="ARBA" id="ARBA00005580"/>
    </source>
</evidence>
<keyword evidence="5" id="KW-0999">Mitochondrion inner membrane</keyword>
<dbReference type="FunFam" id="3.40.50.300:FF:000218">
    <property type="entry name" value="Multidrug ABC transporter ATP-binding protein"/>
    <property type="match status" value="1"/>
</dbReference>
<dbReference type="PROSITE" id="PS00211">
    <property type="entry name" value="ABC_TRANSPORTER_1"/>
    <property type="match status" value="1"/>
</dbReference>
<keyword evidence="15" id="KW-1185">Reference proteome</keyword>
<keyword evidence="3 11" id="KW-0812">Transmembrane</keyword>
<dbReference type="PROSITE" id="PS50893">
    <property type="entry name" value="ABC_TRANSPORTER_2"/>
    <property type="match status" value="1"/>
</dbReference>
<evidence type="ECO:0000256" key="7">
    <source>
        <dbReference type="ARBA" id="ARBA00022946"/>
    </source>
</evidence>
<evidence type="ECO:0000256" key="10">
    <source>
        <dbReference type="ARBA" id="ARBA00023136"/>
    </source>
</evidence>
<evidence type="ECO:0000256" key="11">
    <source>
        <dbReference type="SAM" id="Phobius"/>
    </source>
</evidence>
<evidence type="ECO:0000256" key="1">
    <source>
        <dbReference type="ARBA" id="ARBA00004141"/>
    </source>
</evidence>
<dbReference type="EMBL" id="JANBOI010000640">
    <property type="protein sequence ID" value="KAJ1729294.1"/>
    <property type="molecule type" value="Genomic_DNA"/>
</dbReference>
<proteinExistence type="inferred from homology"/>
<accession>A0A9W7YB35</accession>
<evidence type="ECO:0000259" key="12">
    <source>
        <dbReference type="PROSITE" id="PS50893"/>
    </source>
</evidence>
<keyword evidence="6 14" id="KW-0067">ATP-binding</keyword>
<dbReference type="InterPro" id="IPR003439">
    <property type="entry name" value="ABC_transporter-like_ATP-bd"/>
</dbReference>
<keyword evidence="7" id="KW-0809">Transit peptide</keyword>
<dbReference type="SUPFAM" id="SSF52540">
    <property type="entry name" value="P-loop containing nucleoside triphosphate hydrolases"/>
    <property type="match status" value="1"/>
</dbReference>
<dbReference type="SMART" id="SM00382">
    <property type="entry name" value="AAA"/>
    <property type="match status" value="1"/>
</dbReference>
<evidence type="ECO:0000256" key="9">
    <source>
        <dbReference type="ARBA" id="ARBA00023128"/>
    </source>
</evidence>
<evidence type="ECO:0000313" key="14">
    <source>
        <dbReference type="EMBL" id="KAJ1729294.1"/>
    </source>
</evidence>
<feature type="transmembrane region" description="Helical" evidence="11">
    <location>
        <begin position="29"/>
        <end position="49"/>
    </location>
</feature>
<evidence type="ECO:0000256" key="3">
    <source>
        <dbReference type="ARBA" id="ARBA00022692"/>
    </source>
</evidence>
<evidence type="ECO:0000256" key="8">
    <source>
        <dbReference type="ARBA" id="ARBA00022989"/>
    </source>
</evidence>
<evidence type="ECO:0000259" key="13">
    <source>
        <dbReference type="PROSITE" id="PS50929"/>
    </source>
</evidence>
<feature type="domain" description="ABC transmembrane type-1" evidence="13">
    <location>
        <begin position="34"/>
        <end position="319"/>
    </location>
</feature>
<dbReference type="InterPro" id="IPR036640">
    <property type="entry name" value="ABC1_TM_sf"/>
</dbReference>
<dbReference type="InterPro" id="IPR039421">
    <property type="entry name" value="Type_1_exporter"/>
</dbReference>
<dbReference type="GO" id="GO:0005743">
    <property type="term" value="C:mitochondrial inner membrane"/>
    <property type="evidence" value="ECO:0007669"/>
    <property type="project" value="TreeGrafter"/>
</dbReference>
<keyword evidence="4" id="KW-0547">Nucleotide-binding</keyword>
<feature type="transmembrane region" description="Helical" evidence="11">
    <location>
        <begin position="254"/>
        <end position="276"/>
    </location>
</feature>
<dbReference type="CDD" id="cd18573">
    <property type="entry name" value="ABC_6TM_ABCB10_like"/>
    <property type="match status" value="1"/>
</dbReference>
<dbReference type="Proteomes" id="UP001143981">
    <property type="component" value="Unassembled WGS sequence"/>
</dbReference>
<sequence>MDPEEAKRAKGTSTGQAWLRLFRLARPEYKLLGGAVGLLFVSSSITMVVPFSMGRIVDIVTNAGTAVPFGLTLGQLFTGMGALFAVGAVANTGRIMLIRTAGERMIARLRRQLFDRVIHQDMGFFDRNRTGDLVSRLSTDTAIVSKSITNNVSDGLRAAVSAVAGLGMMMYVSPKLTGIMLGIVPPIALWGVLYGKYIKKLSRKTQEAVGDLTKVSEERISNARTVQAFSREPQEVERFDVEAQKIFDLAKKEAIASGLFFGGNGLAGNFALLAFLGFGGRMVMLGDISIGDMTSVMMYSAYVGMSLSGLSSFFSEVMKGVGAGSRLFYLLDRAPAVSRNPDGVVIADSDYVGRISFESVGFSYPTRGDVPVFHNLSLEITPGSHVAIAGPSGKGKSTIAALLLRFYDPLEGRILVDGHDLRDMSLDAWRSRVAVVPQEPVLFAGTIRENLLYGNPLATDAELIEALHVADAWYFVERFPLQMDTYVGERGVSLSGGQKQRVAIARALLARPDILILDEATSALDGTREARVLESLSRGSPWMKTKPMTVITIAHRASTLQRSDRIFVLGENGSVEETGTYAELLADTDGYFHKLMAAQAAEHAH</sequence>
<keyword evidence="10 11" id="KW-0472">Membrane</keyword>
<feature type="domain" description="ABC transporter" evidence="12">
    <location>
        <begin position="355"/>
        <end position="597"/>
    </location>
</feature>
<dbReference type="InterPro" id="IPR017871">
    <property type="entry name" value="ABC_transporter-like_CS"/>
</dbReference>
<dbReference type="OrthoDB" id="6500128at2759"/>
<feature type="transmembrane region" description="Helical" evidence="11">
    <location>
        <begin position="178"/>
        <end position="195"/>
    </location>
</feature>
<dbReference type="GO" id="GO:0016887">
    <property type="term" value="F:ATP hydrolysis activity"/>
    <property type="evidence" value="ECO:0007669"/>
    <property type="project" value="InterPro"/>
</dbReference>
<protein>
    <submittedName>
        <fullName evidence="14">ATP-binding cassette permease mdl1</fullName>
    </submittedName>
</protein>
<dbReference type="Pfam" id="PF00664">
    <property type="entry name" value="ABC_membrane"/>
    <property type="match status" value="1"/>
</dbReference>
<dbReference type="Gene3D" id="3.40.50.300">
    <property type="entry name" value="P-loop containing nucleotide triphosphate hydrolases"/>
    <property type="match status" value="1"/>
</dbReference>
<comment type="similarity">
    <text evidence="2">Belongs to the ABC transporter superfamily. ABCB family. Mitochondrial peptide exporter (TC 3.A.1.212) subfamily.</text>
</comment>
<feature type="transmembrane region" description="Helical" evidence="11">
    <location>
        <begin position="69"/>
        <end position="90"/>
    </location>
</feature>
<dbReference type="GO" id="GO:0090374">
    <property type="term" value="P:oligopeptide export from mitochondrion"/>
    <property type="evidence" value="ECO:0007669"/>
    <property type="project" value="TreeGrafter"/>
</dbReference>
<dbReference type="FunFam" id="1.20.1560.10:FF:000048">
    <property type="entry name" value="ATP-binding cassette sub-family B member 10, mitochondrial"/>
    <property type="match status" value="1"/>
</dbReference>
<keyword evidence="8 11" id="KW-1133">Transmembrane helix</keyword>
<reference evidence="14" key="1">
    <citation type="submission" date="2022-07" db="EMBL/GenBank/DDBJ databases">
        <title>Phylogenomic reconstructions and comparative analyses of Kickxellomycotina fungi.</title>
        <authorList>
            <person name="Reynolds N.K."/>
            <person name="Stajich J.E."/>
            <person name="Barry K."/>
            <person name="Grigoriev I.V."/>
            <person name="Crous P."/>
            <person name="Smith M.E."/>
        </authorList>
    </citation>
    <scope>NUCLEOTIDE SEQUENCE</scope>
    <source>
        <strain evidence="14">BCRC 34381</strain>
    </source>
</reference>